<sequence length="126" mass="13940">MTPSVLVVDDEQMTRNLLRLMLERTGFEILEAEDGLKALLMVAEHAPDVLVLDVMMPHMDGFAVCKALRNQIETADIPIILLSARTSADFIQRGLDAGANRYLGKPIGRDELIRTLREVLQGIPAS</sequence>
<organism evidence="7">
    <name type="scientific">hydrothermal vent metagenome</name>
    <dbReference type="NCBI Taxonomy" id="652676"/>
    <lineage>
        <taxon>unclassified sequences</taxon>
        <taxon>metagenomes</taxon>
        <taxon>ecological metagenomes</taxon>
    </lineage>
</organism>
<reference evidence="7" key="1">
    <citation type="submission" date="2018-06" db="EMBL/GenBank/DDBJ databases">
        <authorList>
            <person name="Zhirakovskaya E."/>
        </authorList>
    </citation>
    <scope>NUCLEOTIDE SEQUENCE</scope>
</reference>
<dbReference type="SMART" id="SM00448">
    <property type="entry name" value="REC"/>
    <property type="match status" value="1"/>
</dbReference>
<keyword evidence="3" id="KW-0805">Transcription regulation</keyword>
<dbReference type="EMBL" id="UOEU01000539">
    <property type="protein sequence ID" value="VAW34567.1"/>
    <property type="molecule type" value="Genomic_DNA"/>
</dbReference>
<gene>
    <name evidence="7" type="ORF">MNBD_CHLOROFLEXI01-4532</name>
</gene>
<evidence type="ECO:0000256" key="1">
    <source>
        <dbReference type="ARBA" id="ARBA00022553"/>
    </source>
</evidence>
<dbReference type="GO" id="GO:0000160">
    <property type="term" value="P:phosphorelay signal transduction system"/>
    <property type="evidence" value="ECO:0007669"/>
    <property type="project" value="UniProtKB-KW"/>
</dbReference>
<evidence type="ECO:0000256" key="3">
    <source>
        <dbReference type="ARBA" id="ARBA00023015"/>
    </source>
</evidence>
<keyword evidence="2" id="KW-0902">Two-component regulatory system</keyword>
<proteinExistence type="predicted"/>
<evidence type="ECO:0000256" key="4">
    <source>
        <dbReference type="ARBA" id="ARBA00023125"/>
    </source>
</evidence>
<keyword evidence="1" id="KW-0597">Phosphoprotein</keyword>
<dbReference type="PANTHER" id="PTHR44591:SF3">
    <property type="entry name" value="RESPONSE REGULATORY DOMAIN-CONTAINING PROTEIN"/>
    <property type="match status" value="1"/>
</dbReference>
<keyword evidence="5" id="KW-0804">Transcription</keyword>
<evidence type="ECO:0000313" key="7">
    <source>
        <dbReference type="EMBL" id="VAW34567.1"/>
    </source>
</evidence>
<dbReference type="GO" id="GO:0003677">
    <property type="term" value="F:DNA binding"/>
    <property type="evidence" value="ECO:0007669"/>
    <property type="project" value="UniProtKB-KW"/>
</dbReference>
<keyword evidence="4" id="KW-0238">DNA-binding</keyword>
<dbReference type="PROSITE" id="PS50110">
    <property type="entry name" value="RESPONSE_REGULATORY"/>
    <property type="match status" value="1"/>
</dbReference>
<dbReference type="InterPro" id="IPR050595">
    <property type="entry name" value="Bact_response_regulator"/>
</dbReference>
<dbReference type="InterPro" id="IPR001789">
    <property type="entry name" value="Sig_transdc_resp-reg_receiver"/>
</dbReference>
<evidence type="ECO:0000259" key="6">
    <source>
        <dbReference type="PROSITE" id="PS50110"/>
    </source>
</evidence>
<dbReference type="InterPro" id="IPR011006">
    <property type="entry name" value="CheY-like_superfamily"/>
</dbReference>
<dbReference type="PANTHER" id="PTHR44591">
    <property type="entry name" value="STRESS RESPONSE REGULATOR PROTEIN 1"/>
    <property type="match status" value="1"/>
</dbReference>
<feature type="domain" description="Response regulatory" evidence="6">
    <location>
        <begin position="4"/>
        <end position="120"/>
    </location>
</feature>
<name>A0A3B0V8W0_9ZZZZ</name>
<accession>A0A3B0V8W0</accession>
<dbReference type="Pfam" id="PF00072">
    <property type="entry name" value="Response_reg"/>
    <property type="match status" value="1"/>
</dbReference>
<dbReference type="SUPFAM" id="SSF52172">
    <property type="entry name" value="CheY-like"/>
    <property type="match status" value="1"/>
</dbReference>
<protein>
    <recommendedName>
        <fullName evidence="6">Response regulatory domain-containing protein</fullName>
    </recommendedName>
</protein>
<dbReference type="Gene3D" id="3.40.50.2300">
    <property type="match status" value="1"/>
</dbReference>
<evidence type="ECO:0000256" key="5">
    <source>
        <dbReference type="ARBA" id="ARBA00023163"/>
    </source>
</evidence>
<evidence type="ECO:0000256" key="2">
    <source>
        <dbReference type="ARBA" id="ARBA00023012"/>
    </source>
</evidence>
<dbReference type="AlphaFoldDB" id="A0A3B0V8W0"/>
<dbReference type="FunFam" id="3.40.50.2300:FF:000001">
    <property type="entry name" value="DNA-binding response regulator PhoB"/>
    <property type="match status" value="1"/>
</dbReference>